<dbReference type="Proteomes" id="UP000577419">
    <property type="component" value="Unassembled WGS sequence"/>
</dbReference>
<evidence type="ECO:0000313" key="3">
    <source>
        <dbReference type="Proteomes" id="UP000577419"/>
    </source>
</evidence>
<evidence type="ECO:0000256" key="1">
    <source>
        <dbReference type="SAM" id="Phobius"/>
    </source>
</evidence>
<feature type="transmembrane region" description="Helical" evidence="1">
    <location>
        <begin position="54"/>
        <end position="72"/>
    </location>
</feature>
<dbReference type="EMBL" id="DUFG01000018">
    <property type="protein sequence ID" value="HIH08457.1"/>
    <property type="molecule type" value="Genomic_DNA"/>
</dbReference>
<feature type="transmembrane region" description="Helical" evidence="1">
    <location>
        <begin position="84"/>
        <end position="110"/>
    </location>
</feature>
<feature type="transmembrane region" description="Helical" evidence="1">
    <location>
        <begin position="122"/>
        <end position="142"/>
    </location>
</feature>
<keyword evidence="1" id="KW-0812">Transmembrane</keyword>
<keyword evidence="1" id="KW-1133">Transmembrane helix</keyword>
<keyword evidence="1" id="KW-0472">Membrane</keyword>
<accession>A0A7J4IXD6</accession>
<protein>
    <submittedName>
        <fullName evidence="2">Uncharacterized protein</fullName>
    </submittedName>
</protein>
<gene>
    <name evidence="2" type="ORF">HA237_03740</name>
</gene>
<feature type="transmembrane region" description="Helical" evidence="1">
    <location>
        <begin position="16"/>
        <end position="42"/>
    </location>
</feature>
<sequence>MNDIERLMQILSARRYIVAFLLFSVVISLVLSVTSGFALLYIFNTVQIVEPLNIFVLIVVILLLALNLTVLLKNYETGIKTESSGAVAGAFTGLFLTSCPICQPVWLIWMGLGSSTAFLADISIYFGIASALFLTIGLHYSLKAPEKCEVKKDGKNN</sequence>
<organism evidence="2 3">
    <name type="scientific">Candidatus Iainarchaeum sp</name>
    <dbReference type="NCBI Taxonomy" id="3101447"/>
    <lineage>
        <taxon>Archaea</taxon>
        <taxon>Candidatus Iainarchaeota</taxon>
        <taxon>Candidatus Iainarchaeia</taxon>
        <taxon>Candidatus Iainarchaeales</taxon>
        <taxon>Candidatus Iainarchaeaceae</taxon>
        <taxon>Candidatus Iainarchaeum</taxon>
    </lineage>
</organism>
<proteinExistence type="predicted"/>
<reference evidence="3" key="1">
    <citation type="journal article" date="2020" name="bioRxiv">
        <title>A rank-normalized archaeal taxonomy based on genome phylogeny resolves widespread incomplete and uneven classifications.</title>
        <authorList>
            <person name="Rinke C."/>
            <person name="Chuvochina M."/>
            <person name="Mussig A.J."/>
            <person name="Chaumeil P.-A."/>
            <person name="Waite D.W."/>
            <person name="Whitman W.B."/>
            <person name="Parks D.H."/>
            <person name="Hugenholtz P."/>
        </authorList>
    </citation>
    <scope>NUCLEOTIDE SEQUENCE [LARGE SCALE GENOMIC DNA]</scope>
</reference>
<evidence type="ECO:0000313" key="2">
    <source>
        <dbReference type="EMBL" id="HIH08457.1"/>
    </source>
</evidence>
<dbReference type="AlphaFoldDB" id="A0A7J4IXD6"/>
<comment type="caution">
    <text evidence="2">The sequence shown here is derived from an EMBL/GenBank/DDBJ whole genome shotgun (WGS) entry which is preliminary data.</text>
</comment>
<name>A0A7J4IXD6_9ARCH</name>